<dbReference type="GO" id="GO:1900378">
    <property type="term" value="P:positive regulation of secondary metabolite biosynthetic process"/>
    <property type="evidence" value="ECO:0007669"/>
    <property type="project" value="TreeGrafter"/>
</dbReference>
<dbReference type="PANTHER" id="PTHR38777:SF1">
    <property type="entry name" value="DNAK SUPPRESSOR PROTEIN"/>
    <property type="match status" value="1"/>
</dbReference>
<organism evidence="6 7">
    <name type="scientific">Pasteurella multocida</name>
    <dbReference type="NCBI Taxonomy" id="747"/>
    <lineage>
        <taxon>Bacteria</taxon>
        <taxon>Pseudomonadati</taxon>
        <taxon>Pseudomonadota</taxon>
        <taxon>Gammaproteobacteria</taxon>
        <taxon>Pasteurellales</taxon>
        <taxon>Pasteurellaceae</taxon>
        <taxon>Pasteurella</taxon>
    </lineage>
</organism>
<dbReference type="PANTHER" id="PTHR38777">
    <property type="entry name" value="FELS-2 PROPHAGE PROTEIN"/>
    <property type="match status" value="1"/>
</dbReference>
<dbReference type="AlphaFoldDB" id="A0A9X3URE0"/>
<dbReference type="EMBL" id="JANJHC010000030">
    <property type="protein sequence ID" value="MDA5623992.1"/>
    <property type="molecule type" value="Genomic_DNA"/>
</dbReference>
<evidence type="ECO:0000259" key="5">
    <source>
        <dbReference type="Pfam" id="PF01258"/>
    </source>
</evidence>
<evidence type="ECO:0000256" key="1">
    <source>
        <dbReference type="ARBA" id="ARBA00022723"/>
    </source>
</evidence>
<dbReference type="Gene3D" id="1.20.120.910">
    <property type="entry name" value="DksA, coiled-coil domain"/>
    <property type="match status" value="1"/>
</dbReference>
<comment type="caution">
    <text evidence="6">The sequence shown here is derived from an EMBL/GenBank/DDBJ whole genome shotgun (WGS) entry which is preliminary data.</text>
</comment>
<keyword evidence="2" id="KW-0863">Zinc-finger</keyword>
<keyword evidence="3" id="KW-0862">Zinc</keyword>
<evidence type="ECO:0000313" key="7">
    <source>
        <dbReference type="Proteomes" id="UP001145481"/>
    </source>
</evidence>
<keyword evidence="1" id="KW-0479">Metal-binding</keyword>
<evidence type="ECO:0000256" key="3">
    <source>
        <dbReference type="ARBA" id="ARBA00022833"/>
    </source>
</evidence>
<dbReference type="GO" id="GO:0008270">
    <property type="term" value="F:zinc ion binding"/>
    <property type="evidence" value="ECO:0007669"/>
    <property type="project" value="UniProtKB-KW"/>
</dbReference>
<dbReference type="SUPFAM" id="SSF57716">
    <property type="entry name" value="Glucocorticoid receptor-like (DNA-binding domain)"/>
    <property type="match status" value="1"/>
</dbReference>
<dbReference type="RefSeq" id="WP_151251440.1">
    <property type="nucleotide sequence ID" value="NZ_JADMLI010000032.1"/>
</dbReference>
<dbReference type="Proteomes" id="UP001145481">
    <property type="component" value="Unassembled WGS sequence"/>
</dbReference>
<evidence type="ECO:0000256" key="4">
    <source>
        <dbReference type="PROSITE-ProRule" id="PRU00510"/>
    </source>
</evidence>
<feature type="zinc finger region" description="dksA C4-type" evidence="4">
    <location>
        <begin position="37"/>
        <end position="61"/>
    </location>
</feature>
<name>A0A9X3URE0_PASMD</name>
<reference evidence="6" key="1">
    <citation type="submission" date="2022-07" db="EMBL/GenBank/DDBJ databases">
        <title>Genome-based characterization of novel serogroup A variants of Pasteurella multocida.</title>
        <authorList>
            <person name="Prajapati A."/>
            <person name="Yogisharadhya R."/>
            <person name="Mohanty N."/>
            <person name="Chanda M."/>
            <person name="Mendem S.K."/>
            <person name="Siddaramappa S."/>
            <person name="Shivachandra S.B."/>
        </authorList>
    </citation>
    <scope>NUCLEOTIDE SEQUENCE</scope>
    <source>
        <strain evidence="6">NIVEDIPm19</strain>
    </source>
</reference>
<evidence type="ECO:0000256" key="2">
    <source>
        <dbReference type="ARBA" id="ARBA00022771"/>
    </source>
</evidence>
<dbReference type="PROSITE" id="PS51128">
    <property type="entry name" value="ZF_DKSA_2"/>
    <property type="match status" value="1"/>
</dbReference>
<evidence type="ECO:0000313" key="6">
    <source>
        <dbReference type="EMBL" id="MDA5623992.1"/>
    </source>
</evidence>
<sequence>MSDIADVTQEREERMMNDFLSRITRTEKTVEVLERNCIDCGEAIPLQRLRAVPHCVRCVYCQGNAEK</sequence>
<proteinExistence type="predicted"/>
<dbReference type="Pfam" id="PF01258">
    <property type="entry name" value="zf-dskA_traR"/>
    <property type="match status" value="1"/>
</dbReference>
<protein>
    <submittedName>
        <fullName evidence="6">TraR/DksA C4-type zinc finger protein</fullName>
    </submittedName>
</protein>
<feature type="domain" description="Zinc finger DksA/TraR C4-type" evidence="5">
    <location>
        <begin position="36"/>
        <end position="66"/>
    </location>
</feature>
<gene>
    <name evidence="6" type="ORF">NM948_10655</name>
</gene>
<dbReference type="InterPro" id="IPR000962">
    <property type="entry name" value="Znf_DskA_TraR"/>
</dbReference>
<accession>A0A9X3URE0</accession>